<keyword evidence="10" id="KW-1185">Reference proteome</keyword>
<keyword evidence="6" id="KW-0472">Membrane</keyword>
<comment type="similarity">
    <text evidence="2">Belongs to the outer membrane factor (OMF) (TC 1.B.17) family.</text>
</comment>
<evidence type="ECO:0000256" key="4">
    <source>
        <dbReference type="ARBA" id="ARBA00022452"/>
    </source>
</evidence>
<evidence type="ECO:0000256" key="7">
    <source>
        <dbReference type="ARBA" id="ARBA00023237"/>
    </source>
</evidence>
<sequence length="451" mass="49798">MKIRNLLPGLLLFLGLAVQAQDKKPLSLDEAIALATTKSNEAGLADTRVATSKLDVDNVKNNIYPDFKVSGQYMRITNPTVKFKIPLGNDEPADPADGSTTTASPTVNQIMFAQASLSMPLFSGFKLKNSIDASENIYKAQTFNAASTKEQLAMQAIMLYVNLYKAQQSVSLIQENLKSANQRVTDFTAMEQNGLLARNDLLKAQLQSSNIQLTLDDARKKASVINYQLVTLLKLPEGTQIQPGDAYFKNAKGITPSATEAEAIGQRSDLEALRWQQKAAESDIKVAKGDYYPSFALSAGYVALDIQNVVQVYNAVNFGVGVSYDISGIFKNNKKVKAAQSRAEETKYQVALLTDRVKVQVQEALENYNLSLKQNTVYTQALEQATENYRIVKDKYDNGLVDTNDLLEADVEKLQAQLNETFSKADMTQRYYELLNASGKLTNSFNLTQTK</sequence>
<protein>
    <submittedName>
        <fullName evidence="9">TolC family protein</fullName>
    </submittedName>
</protein>
<accession>A0ABU9HSK3</accession>
<evidence type="ECO:0000256" key="6">
    <source>
        <dbReference type="ARBA" id="ARBA00023136"/>
    </source>
</evidence>
<name>A0ABU9HSK3_9FLAO</name>
<dbReference type="Gene3D" id="1.20.1600.10">
    <property type="entry name" value="Outer membrane efflux proteins (OEP)"/>
    <property type="match status" value="1"/>
</dbReference>
<dbReference type="InterPro" id="IPR003423">
    <property type="entry name" value="OMP_efflux"/>
</dbReference>
<evidence type="ECO:0000313" key="9">
    <source>
        <dbReference type="EMBL" id="MEL1243150.1"/>
    </source>
</evidence>
<evidence type="ECO:0000256" key="8">
    <source>
        <dbReference type="SAM" id="SignalP"/>
    </source>
</evidence>
<comment type="subcellular location">
    <subcellularLocation>
        <location evidence="1">Cell outer membrane</location>
    </subcellularLocation>
</comment>
<gene>
    <name evidence="9" type="ORF">AAEO56_02655</name>
</gene>
<keyword evidence="7" id="KW-0998">Cell outer membrane</keyword>
<dbReference type="SUPFAM" id="SSF56954">
    <property type="entry name" value="Outer membrane efflux proteins (OEP)"/>
    <property type="match status" value="1"/>
</dbReference>
<dbReference type="PANTHER" id="PTHR30026:SF20">
    <property type="entry name" value="OUTER MEMBRANE PROTEIN TOLC"/>
    <property type="match status" value="1"/>
</dbReference>
<keyword evidence="8" id="KW-0732">Signal</keyword>
<evidence type="ECO:0000256" key="3">
    <source>
        <dbReference type="ARBA" id="ARBA00022448"/>
    </source>
</evidence>
<dbReference type="EMBL" id="JBBYHR010000001">
    <property type="protein sequence ID" value="MEL1243150.1"/>
    <property type="molecule type" value="Genomic_DNA"/>
</dbReference>
<reference evidence="9 10" key="1">
    <citation type="submission" date="2024-04" db="EMBL/GenBank/DDBJ databases">
        <title>Flavobacterium sp. DGU11 16S ribosomal RNA gene Genome sequencing and assembly.</title>
        <authorList>
            <person name="Park S."/>
        </authorList>
    </citation>
    <scope>NUCLEOTIDE SEQUENCE [LARGE SCALE GENOMIC DNA]</scope>
    <source>
        <strain evidence="9 10">DGU11</strain>
    </source>
</reference>
<comment type="caution">
    <text evidence="9">The sequence shown here is derived from an EMBL/GenBank/DDBJ whole genome shotgun (WGS) entry which is preliminary data.</text>
</comment>
<feature type="signal peptide" evidence="8">
    <location>
        <begin position="1"/>
        <end position="20"/>
    </location>
</feature>
<evidence type="ECO:0000256" key="1">
    <source>
        <dbReference type="ARBA" id="ARBA00004442"/>
    </source>
</evidence>
<dbReference type="Pfam" id="PF02321">
    <property type="entry name" value="OEP"/>
    <property type="match status" value="2"/>
</dbReference>
<feature type="chain" id="PRO_5045531188" evidence="8">
    <location>
        <begin position="21"/>
        <end position="451"/>
    </location>
</feature>
<dbReference type="Proteomes" id="UP001464555">
    <property type="component" value="Unassembled WGS sequence"/>
</dbReference>
<proteinExistence type="inferred from homology"/>
<evidence type="ECO:0000256" key="5">
    <source>
        <dbReference type="ARBA" id="ARBA00022692"/>
    </source>
</evidence>
<dbReference type="RefSeq" id="WP_341695468.1">
    <property type="nucleotide sequence ID" value="NZ_JBBYHR010000001.1"/>
</dbReference>
<keyword evidence="5" id="KW-0812">Transmembrane</keyword>
<keyword evidence="4" id="KW-1134">Transmembrane beta strand</keyword>
<dbReference type="InterPro" id="IPR051906">
    <property type="entry name" value="TolC-like"/>
</dbReference>
<evidence type="ECO:0000313" key="10">
    <source>
        <dbReference type="Proteomes" id="UP001464555"/>
    </source>
</evidence>
<organism evidence="9 10">
    <name type="scientific">Flavobacterium arundinis</name>
    <dbReference type="NCBI Taxonomy" id="3139143"/>
    <lineage>
        <taxon>Bacteria</taxon>
        <taxon>Pseudomonadati</taxon>
        <taxon>Bacteroidota</taxon>
        <taxon>Flavobacteriia</taxon>
        <taxon>Flavobacteriales</taxon>
        <taxon>Flavobacteriaceae</taxon>
        <taxon>Flavobacterium</taxon>
    </lineage>
</organism>
<dbReference type="PANTHER" id="PTHR30026">
    <property type="entry name" value="OUTER MEMBRANE PROTEIN TOLC"/>
    <property type="match status" value="1"/>
</dbReference>
<evidence type="ECO:0000256" key="2">
    <source>
        <dbReference type="ARBA" id="ARBA00007613"/>
    </source>
</evidence>
<keyword evidence="3" id="KW-0813">Transport</keyword>